<reference evidence="5 6" key="1">
    <citation type="journal article" date="2015" name="Genome Announc.">
        <title>Expanding the biotechnology potential of lactobacilli through comparative genomics of 213 strains and associated genera.</title>
        <authorList>
            <person name="Sun Z."/>
            <person name="Harris H.M."/>
            <person name="McCann A."/>
            <person name="Guo C."/>
            <person name="Argimon S."/>
            <person name="Zhang W."/>
            <person name="Yang X."/>
            <person name="Jeffery I.B."/>
            <person name="Cooney J.C."/>
            <person name="Kagawa T.F."/>
            <person name="Liu W."/>
            <person name="Song Y."/>
            <person name="Salvetti E."/>
            <person name="Wrobel A."/>
            <person name="Rasinkangas P."/>
            <person name="Parkhill J."/>
            <person name="Rea M.C."/>
            <person name="O'Sullivan O."/>
            <person name="Ritari J."/>
            <person name="Douillard F.P."/>
            <person name="Paul Ross R."/>
            <person name="Yang R."/>
            <person name="Briner A.E."/>
            <person name="Felis G.E."/>
            <person name="de Vos W.M."/>
            <person name="Barrangou R."/>
            <person name="Klaenhammer T.R."/>
            <person name="Caufield P.W."/>
            <person name="Cui Y."/>
            <person name="Zhang H."/>
            <person name="O'Toole P.W."/>
        </authorList>
    </citation>
    <scope>NUCLEOTIDE SEQUENCE [LARGE SCALE GENOMIC DNA]</scope>
    <source>
        <strain evidence="5 6">DSM 20719</strain>
    </source>
</reference>
<dbReference type="InterPro" id="IPR036388">
    <property type="entry name" value="WH-like_DNA-bd_sf"/>
</dbReference>
<sequence length="278" mass="31226">MDFECFWNILIDLFWKRCHNKITEVLAMLTEERHQVILQLLKQQDVVKMQSLCRLLNTSESTVRRDLQLLEEQGLATRIHGGAKRVNTLQDELGQTEKTGKNVHEKDVIARFTAAKIQPNCVIYLDAGTTTQAIIPYLRPEMNLTVVTNGVDTASLLADHQIQTFLLGGRIKSKTKAMVGAAALETLLRFQFNQAILGTNGIDNQAGLTTPDPEEATLKRFAIQQANQTLVLADHTKFNTISFSKFAPLSQVQLVTDRLTANTHKQYYSSTELQEVLS</sequence>
<evidence type="ECO:0000313" key="5">
    <source>
        <dbReference type="EMBL" id="KRM23815.1"/>
    </source>
</evidence>
<evidence type="ECO:0000256" key="3">
    <source>
        <dbReference type="ARBA" id="ARBA00023163"/>
    </source>
</evidence>
<dbReference type="SUPFAM" id="SSF100950">
    <property type="entry name" value="NagB/RpiA/CoA transferase-like"/>
    <property type="match status" value="1"/>
</dbReference>
<keyword evidence="1" id="KW-0805">Transcription regulation</keyword>
<protein>
    <submittedName>
        <fullName evidence="5">Bacterial regulatory s, gntR family protein</fullName>
    </submittedName>
</protein>
<organism evidence="5 6">
    <name type="scientific">Latilactobacillus graminis DSM 20719</name>
    <dbReference type="NCBI Taxonomy" id="1423752"/>
    <lineage>
        <taxon>Bacteria</taxon>
        <taxon>Bacillati</taxon>
        <taxon>Bacillota</taxon>
        <taxon>Bacilli</taxon>
        <taxon>Lactobacillales</taxon>
        <taxon>Lactobacillaceae</taxon>
        <taxon>Latilactobacillus</taxon>
    </lineage>
</organism>
<dbReference type="PANTHER" id="PTHR30363">
    <property type="entry name" value="HTH-TYPE TRANSCRIPTIONAL REGULATOR SRLR-RELATED"/>
    <property type="match status" value="1"/>
</dbReference>
<name>A0AA89I1E5_9LACO</name>
<feature type="domain" description="HTH deoR-type" evidence="4">
    <location>
        <begin position="30"/>
        <end position="85"/>
    </location>
</feature>
<dbReference type="InterPro" id="IPR036390">
    <property type="entry name" value="WH_DNA-bd_sf"/>
</dbReference>
<dbReference type="Pfam" id="PF08220">
    <property type="entry name" value="HTH_DeoR"/>
    <property type="match status" value="1"/>
</dbReference>
<comment type="caution">
    <text evidence="5">The sequence shown here is derived from an EMBL/GenBank/DDBJ whole genome shotgun (WGS) entry which is preliminary data.</text>
</comment>
<dbReference type="PANTHER" id="PTHR30363:SF56">
    <property type="entry name" value="TRANSCRIPTIONAL REGULATOR, DEOR FAMILY"/>
    <property type="match status" value="1"/>
</dbReference>
<dbReference type="PRINTS" id="PR00037">
    <property type="entry name" value="HTHLACR"/>
</dbReference>
<evidence type="ECO:0000256" key="1">
    <source>
        <dbReference type="ARBA" id="ARBA00023015"/>
    </source>
</evidence>
<dbReference type="InterPro" id="IPR050313">
    <property type="entry name" value="Carb_Metab_HTH_regulators"/>
</dbReference>
<dbReference type="InterPro" id="IPR018356">
    <property type="entry name" value="Tscrpt_reg_HTH_DeoR_CS"/>
</dbReference>
<gene>
    <name evidence="5" type="ORF">FC90_GL001335</name>
</gene>
<dbReference type="GO" id="GO:0003700">
    <property type="term" value="F:DNA-binding transcription factor activity"/>
    <property type="evidence" value="ECO:0007669"/>
    <property type="project" value="InterPro"/>
</dbReference>
<dbReference type="PROSITE" id="PS00894">
    <property type="entry name" value="HTH_DEOR_1"/>
    <property type="match status" value="1"/>
</dbReference>
<dbReference type="Pfam" id="PF00455">
    <property type="entry name" value="DeoRC"/>
    <property type="match status" value="1"/>
</dbReference>
<evidence type="ECO:0000256" key="2">
    <source>
        <dbReference type="ARBA" id="ARBA00023125"/>
    </source>
</evidence>
<keyword evidence="2" id="KW-0238">DNA-binding</keyword>
<evidence type="ECO:0000313" key="6">
    <source>
        <dbReference type="Proteomes" id="UP000050823"/>
    </source>
</evidence>
<dbReference type="PROSITE" id="PS51000">
    <property type="entry name" value="HTH_DEOR_2"/>
    <property type="match status" value="1"/>
</dbReference>
<dbReference type="EMBL" id="AYZB01000006">
    <property type="protein sequence ID" value="KRM23815.1"/>
    <property type="molecule type" value="Genomic_DNA"/>
</dbReference>
<evidence type="ECO:0000259" key="4">
    <source>
        <dbReference type="PROSITE" id="PS51000"/>
    </source>
</evidence>
<dbReference type="InterPro" id="IPR037171">
    <property type="entry name" value="NagB/RpiA_transferase-like"/>
</dbReference>
<dbReference type="AlphaFoldDB" id="A0AA89I1E5"/>
<proteinExistence type="predicted"/>
<dbReference type="InterPro" id="IPR014036">
    <property type="entry name" value="DeoR-like_C"/>
</dbReference>
<keyword evidence="3" id="KW-0804">Transcription</keyword>
<dbReference type="Gene3D" id="1.10.10.10">
    <property type="entry name" value="Winged helix-like DNA-binding domain superfamily/Winged helix DNA-binding domain"/>
    <property type="match status" value="1"/>
</dbReference>
<dbReference type="SMART" id="SM01134">
    <property type="entry name" value="DeoRC"/>
    <property type="match status" value="1"/>
</dbReference>
<dbReference type="Proteomes" id="UP000050823">
    <property type="component" value="Unassembled WGS sequence"/>
</dbReference>
<dbReference type="SMART" id="SM00420">
    <property type="entry name" value="HTH_DEOR"/>
    <property type="match status" value="1"/>
</dbReference>
<accession>A0AA89I1E5</accession>
<dbReference type="Gene3D" id="3.40.50.1360">
    <property type="match status" value="1"/>
</dbReference>
<dbReference type="InterPro" id="IPR001034">
    <property type="entry name" value="DeoR_HTH"/>
</dbReference>
<dbReference type="SUPFAM" id="SSF46785">
    <property type="entry name" value="Winged helix' DNA-binding domain"/>
    <property type="match status" value="1"/>
</dbReference>
<dbReference type="GO" id="GO:0003677">
    <property type="term" value="F:DNA binding"/>
    <property type="evidence" value="ECO:0007669"/>
    <property type="project" value="UniProtKB-KW"/>
</dbReference>